<feature type="region of interest" description="Disordered" evidence="1">
    <location>
        <begin position="19"/>
        <end position="58"/>
    </location>
</feature>
<accession>A0A7K0BY69</accession>
<evidence type="ECO:0000256" key="1">
    <source>
        <dbReference type="SAM" id="MobiDB-lite"/>
    </source>
</evidence>
<proteinExistence type="predicted"/>
<dbReference type="AlphaFoldDB" id="A0A7K0BY69"/>
<name>A0A7K0BY69_9ACTN</name>
<gene>
    <name evidence="2" type="ORF">ACRB68_42080</name>
</gene>
<organism evidence="2 3">
    <name type="scientific">Actinomadura macrotermitis</name>
    <dbReference type="NCBI Taxonomy" id="2585200"/>
    <lineage>
        <taxon>Bacteria</taxon>
        <taxon>Bacillati</taxon>
        <taxon>Actinomycetota</taxon>
        <taxon>Actinomycetes</taxon>
        <taxon>Streptosporangiales</taxon>
        <taxon>Thermomonosporaceae</taxon>
        <taxon>Actinomadura</taxon>
    </lineage>
</organism>
<dbReference type="Proteomes" id="UP000487268">
    <property type="component" value="Unassembled WGS sequence"/>
</dbReference>
<protein>
    <submittedName>
        <fullName evidence="2">Uncharacterized protein</fullName>
    </submittedName>
</protein>
<evidence type="ECO:0000313" key="2">
    <source>
        <dbReference type="EMBL" id="MQY06127.1"/>
    </source>
</evidence>
<sequence length="216" mass="22419">MVAIGLAVAIGLVVVRATEPPGKSSTQPAGPDASLAPSANPSASASASASGAPKSHGAGPVLSITGDFPYTLQGIAAGKVTTAAGTPAPAGYKFLYLAIEIRGKLTDRSMPAPTPGLSVSWPQCENAKSTQRPVGCAVQSPMKRLWKYMPIEIFDRDHLTPPESSEMLPPGPYYYTYMSARIPDSVDPKQSKVCTIVPVGQTPQCIPLATLPISSD</sequence>
<feature type="compositionally biased region" description="Low complexity" evidence="1">
    <location>
        <begin position="33"/>
        <end position="58"/>
    </location>
</feature>
<dbReference type="EMBL" id="WEGH01000002">
    <property type="protein sequence ID" value="MQY06127.1"/>
    <property type="molecule type" value="Genomic_DNA"/>
</dbReference>
<evidence type="ECO:0000313" key="3">
    <source>
        <dbReference type="Proteomes" id="UP000487268"/>
    </source>
</evidence>
<comment type="caution">
    <text evidence="2">The sequence shown here is derived from an EMBL/GenBank/DDBJ whole genome shotgun (WGS) entry which is preliminary data.</text>
</comment>
<keyword evidence="3" id="KW-1185">Reference proteome</keyword>
<reference evidence="2 3" key="1">
    <citation type="submission" date="2019-10" db="EMBL/GenBank/DDBJ databases">
        <title>Actinomadura rubteroloni sp. nov. and Actinomadura macrotermitis sp. nov., isolated from the gut of fungus growing-termite Macrotermes natalensis.</title>
        <authorList>
            <person name="Benndorf R."/>
            <person name="Martin K."/>
            <person name="Kuefner M."/>
            <person name="De Beer W."/>
            <person name="Kaster A.-K."/>
            <person name="Vollmers J."/>
            <person name="Poulsen M."/>
            <person name="Beemelmanns C."/>
        </authorList>
    </citation>
    <scope>NUCLEOTIDE SEQUENCE [LARGE SCALE GENOMIC DNA]</scope>
    <source>
        <strain evidence="2 3">RB68</strain>
    </source>
</reference>